<feature type="region of interest" description="Disordered" evidence="1">
    <location>
        <begin position="1"/>
        <end position="23"/>
    </location>
</feature>
<gene>
    <name evidence="2" type="ORF">AAWM_01382</name>
</gene>
<organism evidence="2 3">
    <name type="scientific">Aspergillus awamori</name>
    <name type="common">Black koji mold</name>
    <dbReference type="NCBI Taxonomy" id="105351"/>
    <lineage>
        <taxon>Eukaryota</taxon>
        <taxon>Fungi</taxon>
        <taxon>Dikarya</taxon>
        <taxon>Ascomycota</taxon>
        <taxon>Pezizomycotina</taxon>
        <taxon>Eurotiomycetes</taxon>
        <taxon>Eurotiomycetidae</taxon>
        <taxon>Eurotiales</taxon>
        <taxon>Aspergillaceae</taxon>
        <taxon>Aspergillus</taxon>
    </lineage>
</organism>
<dbReference type="EMBL" id="BDHI01000001">
    <property type="protein sequence ID" value="GCB18497.1"/>
    <property type="molecule type" value="Genomic_DNA"/>
</dbReference>
<dbReference type="Proteomes" id="UP000286921">
    <property type="component" value="Unassembled WGS sequence"/>
</dbReference>
<evidence type="ECO:0000313" key="2">
    <source>
        <dbReference type="EMBL" id="GCB18497.1"/>
    </source>
</evidence>
<sequence>MNMDRPDHPIHDPVMGSFSLSSSEPEITRSIGENCVRVERQGRCISDGVGTSIGGGGGGCCRPLLAELKGVFGPFFKTLVLAWGRAPRIAGEALAVTGTAALVPQPKLKSLGRRWPPINPSRNPCVPLIDGADVTQDASLLWKVQGWATCYWLEHRRSALAAAGLEAPWGARRLATGVC</sequence>
<accession>A0A401KGU8</accession>
<protein>
    <submittedName>
        <fullName evidence="2">Uncharacterized protein</fullName>
    </submittedName>
</protein>
<feature type="compositionally biased region" description="Basic and acidic residues" evidence="1">
    <location>
        <begin position="1"/>
        <end position="11"/>
    </location>
</feature>
<proteinExistence type="predicted"/>
<comment type="caution">
    <text evidence="2">The sequence shown here is derived from an EMBL/GenBank/DDBJ whole genome shotgun (WGS) entry which is preliminary data.</text>
</comment>
<evidence type="ECO:0000256" key="1">
    <source>
        <dbReference type="SAM" id="MobiDB-lite"/>
    </source>
</evidence>
<evidence type="ECO:0000313" key="3">
    <source>
        <dbReference type="Proteomes" id="UP000286921"/>
    </source>
</evidence>
<reference evidence="2 3" key="1">
    <citation type="submission" date="2016-09" db="EMBL/GenBank/DDBJ databases">
        <title>Aspergillus awamori IFM 58123T.</title>
        <authorList>
            <person name="Kusuya Y."/>
            <person name="Shimizu M."/>
            <person name="Takahashi H."/>
            <person name="Yaguchi T."/>
        </authorList>
    </citation>
    <scope>NUCLEOTIDE SEQUENCE [LARGE SCALE GENOMIC DNA]</scope>
    <source>
        <strain evidence="2 3">IFM 58123</strain>
    </source>
</reference>
<name>A0A401KGU8_ASPAW</name>
<keyword evidence="3" id="KW-1185">Reference proteome</keyword>
<dbReference type="AlphaFoldDB" id="A0A401KGU8"/>